<keyword evidence="8" id="KW-0539">Nucleus</keyword>
<evidence type="ECO:0000256" key="6">
    <source>
        <dbReference type="ARBA" id="ARBA00022840"/>
    </source>
</evidence>
<dbReference type="InterPro" id="IPR000330">
    <property type="entry name" value="SNF2_N"/>
</dbReference>
<dbReference type="EMBL" id="CP034456">
    <property type="protein sequence ID" value="QBM86076.1"/>
    <property type="molecule type" value="Genomic_DNA"/>
</dbReference>
<dbReference type="Pfam" id="PF00271">
    <property type="entry name" value="Helicase_C"/>
    <property type="match status" value="1"/>
</dbReference>
<keyword evidence="4" id="KW-0378">Hydrolase</keyword>
<dbReference type="SMART" id="SM00487">
    <property type="entry name" value="DEXDc"/>
    <property type="match status" value="1"/>
</dbReference>
<evidence type="ECO:0000313" key="13">
    <source>
        <dbReference type="Proteomes" id="UP000292447"/>
    </source>
</evidence>
<dbReference type="STRING" id="2163413.A0A4P6XJ25"/>
<dbReference type="SUPFAM" id="SSF52540">
    <property type="entry name" value="P-loop containing nucleoside triphosphate hydrolases"/>
    <property type="match status" value="2"/>
</dbReference>
<dbReference type="GO" id="GO:0004386">
    <property type="term" value="F:helicase activity"/>
    <property type="evidence" value="ECO:0007669"/>
    <property type="project" value="UniProtKB-KW"/>
</dbReference>
<protein>
    <submittedName>
        <fullName evidence="12">ATP-dependent DNA helicase</fullName>
    </submittedName>
</protein>
<proteinExistence type="inferred from homology"/>
<dbReference type="Gene3D" id="3.40.50.10810">
    <property type="entry name" value="Tandem AAA-ATPase domain"/>
    <property type="match status" value="1"/>
</dbReference>
<dbReference type="Proteomes" id="UP000292447">
    <property type="component" value="Chromosome I"/>
</dbReference>
<dbReference type="GO" id="GO:0005524">
    <property type="term" value="F:ATP binding"/>
    <property type="evidence" value="ECO:0007669"/>
    <property type="project" value="UniProtKB-KW"/>
</dbReference>
<gene>
    <name evidence="12" type="primary">MPUL0A07100</name>
    <name evidence="12" type="ORF">METSCH_A07100</name>
</gene>
<dbReference type="PROSITE" id="PS51192">
    <property type="entry name" value="HELICASE_ATP_BIND_1"/>
    <property type="match status" value="1"/>
</dbReference>
<dbReference type="GO" id="GO:0016787">
    <property type="term" value="F:hydrolase activity"/>
    <property type="evidence" value="ECO:0007669"/>
    <property type="project" value="UniProtKB-KW"/>
</dbReference>
<evidence type="ECO:0000256" key="1">
    <source>
        <dbReference type="ARBA" id="ARBA00004123"/>
    </source>
</evidence>
<evidence type="ECO:0000256" key="7">
    <source>
        <dbReference type="ARBA" id="ARBA00023054"/>
    </source>
</evidence>
<keyword evidence="7" id="KW-0175">Coiled coil</keyword>
<feature type="compositionally biased region" description="Basic and acidic residues" evidence="9">
    <location>
        <begin position="1"/>
        <end position="10"/>
    </location>
</feature>
<dbReference type="Pfam" id="PF00176">
    <property type="entry name" value="SNF2-rel_dom"/>
    <property type="match status" value="1"/>
</dbReference>
<dbReference type="Gene3D" id="3.40.50.300">
    <property type="entry name" value="P-loop containing nucleotide triphosphate hydrolases"/>
    <property type="match status" value="1"/>
</dbReference>
<reference evidence="13" key="1">
    <citation type="submission" date="2019-03" db="EMBL/GenBank/DDBJ databases">
        <title>Snf2 controls pulcherriminic acid biosynthesis and connects pigmentation and antifungal activity of the yeast Metschnikowia pulcherrima.</title>
        <authorList>
            <person name="Gore-Lloyd D."/>
            <person name="Sumann I."/>
            <person name="Brachmann A.O."/>
            <person name="Schneeberger K."/>
            <person name="Ortiz-Merino R.A."/>
            <person name="Moreno-Beltran M."/>
            <person name="Schlaefli M."/>
            <person name="Kirner P."/>
            <person name="Santos Kron A."/>
            <person name="Wolfe K.H."/>
            <person name="Piel J."/>
            <person name="Ahrens C.H."/>
            <person name="Henk D."/>
            <person name="Freimoser F.M."/>
        </authorList>
    </citation>
    <scope>NUCLEOTIDE SEQUENCE [LARGE SCALE GENOMIC DNA]</scope>
    <source>
        <strain evidence="13">APC 1.2</strain>
    </source>
</reference>
<dbReference type="AlphaFoldDB" id="A0A4P6XJ25"/>
<dbReference type="InterPro" id="IPR038718">
    <property type="entry name" value="SNF2-like_sf"/>
</dbReference>
<keyword evidence="5 12" id="KW-0347">Helicase</keyword>
<dbReference type="PROSITE" id="PS51194">
    <property type="entry name" value="HELICASE_CTER"/>
    <property type="match status" value="1"/>
</dbReference>
<keyword evidence="13" id="KW-1185">Reference proteome</keyword>
<feature type="region of interest" description="Disordered" evidence="9">
    <location>
        <begin position="72"/>
        <end position="150"/>
    </location>
</feature>
<evidence type="ECO:0000259" key="10">
    <source>
        <dbReference type="PROSITE" id="PS51192"/>
    </source>
</evidence>
<evidence type="ECO:0000256" key="9">
    <source>
        <dbReference type="SAM" id="MobiDB-lite"/>
    </source>
</evidence>
<keyword evidence="6" id="KW-0067">ATP-binding</keyword>
<dbReference type="FunFam" id="3.40.50.10810:FF:000015">
    <property type="entry name" value="lymphoid-specific helicase isoform X1"/>
    <property type="match status" value="1"/>
</dbReference>
<accession>A0A4P6XJ25</accession>
<comment type="similarity">
    <text evidence="2">Belongs to the SNF2/RAD54 helicase family.</text>
</comment>
<dbReference type="InterPro" id="IPR001650">
    <property type="entry name" value="Helicase_C-like"/>
</dbReference>
<dbReference type="PANTHER" id="PTHR10799">
    <property type="entry name" value="SNF2/RAD54 HELICASE FAMILY"/>
    <property type="match status" value="1"/>
</dbReference>
<dbReference type="SMART" id="SM00490">
    <property type="entry name" value="HELICc"/>
    <property type="match status" value="1"/>
</dbReference>
<feature type="domain" description="Helicase ATP-binding" evidence="10">
    <location>
        <begin position="194"/>
        <end position="355"/>
    </location>
</feature>
<dbReference type="InterPro" id="IPR027417">
    <property type="entry name" value="P-loop_NTPase"/>
</dbReference>
<evidence type="ECO:0000256" key="2">
    <source>
        <dbReference type="ARBA" id="ARBA00007025"/>
    </source>
</evidence>
<feature type="domain" description="Helicase C-terminal" evidence="11">
    <location>
        <begin position="599"/>
        <end position="763"/>
    </location>
</feature>
<evidence type="ECO:0000256" key="3">
    <source>
        <dbReference type="ARBA" id="ARBA00022741"/>
    </source>
</evidence>
<feature type="region of interest" description="Disordered" evidence="9">
    <location>
        <begin position="1"/>
        <end position="21"/>
    </location>
</feature>
<evidence type="ECO:0000256" key="4">
    <source>
        <dbReference type="ARBA" id="ARBA00022801"/>
    </source>
</evidence>
<dbReference type="GO" id="GO:0005634">
    <property type="term" value="C:nucleus"/>
    <property type="evidence" value="ECO:0007669"/>
    <property type="project" value="UniProtKB-SubCell"/>
</dbReference>
<organism evidence="12 13">
    <name type="scientific">Metschnikowia aff. pulcherrima</name>
    <dbReference type="NCBI Taxonomy" id="2163413"/>
    <lineage>
        <taxon>Eukaryota</taxon>
        <taxon>Fungi</taxon>
        <taxon>Dikarya</taxon>
        <taxon>Ascomycota</taxon>
        <taxon>Saccharomycotina</taxon>
        <taxon>Pichiomycetes</taxon>
        <taxon>Metschnikowiaceae</taxon>
        <taxon>Metschnikowia</taxon>
    </lineage>
</organism>
<sequence>MKRDFEDVGRENLSVGSDIGEREPSLEQQAFNALSTEAKFERLNILVQQSKIYSQVILDDMMEKALTKRFGVKRDSQENTETNNAESMEAPEQVPTSASDICAHDATRIRRSSRISKSSSSEKNRKSVNGKTKANGNHKAKLAENSTIAGTPGKTLRARKAIQEAQVKHTQQQPSMVSGCKMKDYQLDGLGWLVSLYENGLNGILADEMGLGKTLQCISLLAYLIEHEVKGPFLVVAPLSTVSNWCMEFEKFAPKLRILRYVGSKDQRARTDLKRDSIDVVVTSYEILMKDFARFSKIEWKYLTIDEGHWLKNFQSILLRYLKKLNVGNRLLLTGTPLQNNLRELWSLLNFILPEIFHDLELFESWFSFDDLANEEIRNIEDKELSVIRERIQLEFVKHLHSVLQPFLLRRLKREVIVDIPPKKEYIIFADLTPMQKLVYFGERNGALHETLIQLHLKEYLLENHSDLFFDEVGLQRVDEVLRDRFSLRPDARRKIKSRVRSVASVNEPSRIATEDSKSSDRFSNSFEARQFGIARAALSMVESHVKNLQLQNSVMQLRNICATHYTYSEPFPFDAANSEKYDTRLATLLLENSGKIQILEQLTNRLLMDKHKVLIFSQFTKVLDLIAIYFKQKGVKCSRLDGRMDQEDRAYEVESFSSHKSSSAQVFLLLTRAGGLGLNLVHADTVILFDNDWNPQMDLQAIDRVHRIGQTKPIKVFRFVVRNTVEELLILKSFNKRALERLVIELGNFQLGQIAKELATENVEMSSIKSFSSVLELEKCLRIGEQDLSTLDLSQANAVLVGTADRSSRALTAEEMNELMDRSQECYERGHQVFGNISTFETFST</sequence>
<evidence type="ECO:0000256" key="5">
    <source>
        <dbReference type="ARBA" id="ARBA00022806"/>
    </source>
</evidence>
<name>A0A4P6XJ25_9ASCO</name>
<dbReference type="InterPro" id="IPR049730">
    <property type="entry name" value="SNF2/RAD54-like_C"/>
</dbReference>
<comment type="subcellular location">
    <subcellularLocation>
        <location evidence="1">Nucleus</location>
    </subcellularLocation>
</comment>
<evidence type="ECO:0000313" key="12">
    <source>
        <dbReference type="EMBL" id="QBM86076.1"/>
    </source>
</evidence>
<dbReference type="CDD" id="cd18793">
    <property type="entry name" value="SF2_C_SNF"/>
    <property type="match status" value="1"/>
</dbReference>
<dbReference type="InterPro" id="IPR014001">
    <property type="entry name" value="Helicase_ATP-bd"/>
</dbReference>
<evidence type="ECO:0000256" key="8">
    <source>
        <dbReference type="ARBA" id="ARBA00023242"/>
    </source>
</evidence>
<evidence type="ECO:0000259" key="11">
    <source>
        <dbReference type="PROSITE" id="PS51194"/>
    </source>
</evidence>
<keyword evidence="3" id="KW-0547">Nucleotide-binding</keyword>